<dbReference type="eggNOG" id="COG2865">
    <property type="taxonomic scope" value="Bacteria"/>
</dbReference>
<dbReference type="EMBL" id="CP003630">
    <property type="protein sequence ID" value="AFZ21502.1"/>
    <property type="molecule type" value="Genomic_DNA"/>
</dbReference>
<reference evidence="3 4" key="1">
    <citation type="submission" date="2012-06" db="EMBL/GenBank/DDBJ databases">
        <title>Finished chromosome of genome of Microcoleus sp. PCC 7113.</title>
        <authorList>
            <consortium name="US DOE Joint Genome Institute"/>
            <person name="Gugger M."/>
            <person name="Coursin T."/>
            <person name="Rippka R."/>
            <person name="Tandeau De Marsac N."/>
            <person name="Huntemann M."/>
            <person name="Wei C.-L."/>
            <person name="Han J."/>
            <person name="Detter J.C."/>
            <person name="Han C."/>
            <person name="Tapia R."/>
            <person name="Chen A."/>
            <person name="Kyrpides N."/>
            <person name="Mavromatis K."/>
            <person name="Markowitz V."/>
            <person name="Szeto E."/>
            <person name="Ivanova N."/>
            <person name="Pagani I."/>
            <person name="Pati A."/>
            <person name="Goodwin L."/>
            <person name="Nordberg H.P."/>
            <person name="Cantor M.N."/>
            <person name="Hua S.X."/>
            <person name="Woyke T."/>
            <person name="Kerfeld C.A."/>
        </authorList>
    </citation>
    <scope>NUCLEOTIDE SEQUENCE [LARGE SCALE GENOMIC DNA]</scope>
    <source>
        <strain evidence="3 4">PCC 7113</strain>
    </source>
</reference>
<feature type="region of interest" description="Disordered" evidence="1">
    <location>
        <begin position="474"/>
        <end position="523"/>
    </location>
</feature>
<dbReference type="Proteomes" id="UP000010471">
    <property type="component" value="Chromosome"/>
</dbReference>
<dbReference type="PANTHER" id="PTHR30595">
    <property type="entry name" value="GLPR-RELATED TRANSCRIPTIONAL REPRESSOR"/>
    <property type="match status" value="1"/>
</dbReference>
<protein>
    <submittedName>
        <fullName evidence="3">Putative transcriptional regulator with HTH domain</fullName>
    </submittedName>
</protein>
<evidence type="ECO:0000313" key="4">
    <source>
        <dbReference type="Proteomes" id="UP000010471"/>
    </source>
</evidence>
<dbReference type="AlphaFoldDB" id="K9WPM8"/>
<evidence type="ECO:0000256" key="1">
    <source>
        <dbReference type="SAM" id="MobiDB-lite"/>
    </source>
</evidence>
<dbReference type="KEGG" id="mic:Mic7113_5896"/>
<dbReference type="Pfam" id="PF04326">
    <property type="entry name" value="SLFN_AlbA_2"/>
    <property type="match status" value="1"/>
</dbReference>
<gene>
    <name evidence="3" type="ORF">Mic7113_5896</name>
</gene>
<dbReference type="STRING" id="1173027.Mic7113_5896"/>
<evidence type="ECO:0000259" key="2">
    <source>
        <dbReference type="Pfam" id="PF04326"/>
    </source>
</evidence>
<dbReference type="InterPro" id="IPR007421">
    <property type="entry name" value="Schlafen_AlbA_2_dom"/>
</dbReference>
<keyword evidence="4" id="KW-1185">Reference proteome</keyword>
<dbReference type="Pfam" id="PF13749">
    <property type="entry name" value="HATPase_c_4"/>
    <property type="match status" value="1"/>
</dbReference>
<dbReference type="Gene3D" id="1.10.10.10">
    <property type="entry name" value="Winged helix-like DNA-binding domain superfamily/Winged helix DNA-binding domain"/>
    <property type="match status" value="1"/>
</dbReference>
<dbReference type="InterPro" id="IPR038475">
    <property type="entry name" value="RecG_C_sf"/>
</dbReference>
<dbReference type="Gene3D" id="3.30.950.30">
    <property type="entry name" value="Schlafen, AAA domain"/>
    <property type="match status" value="1"/>
</dbReference>
<dbReference type="CDD" id="cd03143">
    <property type="entry name" value="A4_beta-galactosidase_middle_domain"/>
    <property type="match status" value="1"/>
</dbReference>
<evidence type="ECO:0000313" key="3">
    <source>
        <dbReference type="EMBL" id="AFZ21502.1"/>
    </source>
</evidence>
<organism evidence="3 4">
    <name type="scientific">Allocoleopsis franciscana PCC 7113</name>
    <dbReference type="NCBI Taxonomy" id="1173027"/>
    <lineage>
        <taxon>Bacteria</taxon>
        <taxon>Bacillati</taxon>
        <taxon>Cyanobacteriota</taxon>
        <taxon>Cyanophyceae</taxon>
        <taxon>Coleofasciculales</taxon>
        <taxon>Coleofasciculaceae</taxon>
        <taxon>Allocoleopsis</taxon>
        <taxon>Allocoleopsis franciscana</taxon>
    </lineage>
</organism>
<dbReference type="HOGENOM" id="CLU_024970_0_1_3"/>
<sequence>MWETVSAFANTDGGYIVLGVSESKGRLVISGVRNPNGAQKNFWDIHNNLQKLNAPICSNSDVQVVKVDGYSLVTIWVSRATRTQRPVYINNNPMTGTYKRNHEGDYRCTPEEVQQMLRDASNDPQDFQILEGFDLTDLDPETLKSFRQRFSSREPDHPWLALDDRNLLCQLGGWRRNRSTGTEGLTLAGLLMFGRERSLLDALPHHQLDYQEQLSENPETRWTYRLTLDGKWEPNLFNFYYRVYGRLVNDLDVPFKLDKDAVRQGETHVHEALREALVNTLIHAFHQSTRPILVIKRKEGFLFSNPGRLRIPLQRLYEGGYTDPRNPNLQRMFQMLGLGEKAGSGFQKILRAWREQQWFRPLVSEKLDLDMTLVVLPMVSLIPENVEKELREIVGNDSYCSLTELDRIVLVLAHRLGEITNTDIQCYRQEHPREIGECLKRLVRNGWLQQSGRGRGTHYNLPNQEQPDLFSLLSGSEHNASSSEHKVFSSEHKALPSEHNEPHSEHNEPRLEDSEDFQLGLAE</sequence>
<dbReference type="InterPro" id="IPR038461">
    <property type="entry name" value="Schlafen_AlbA_2_dom_sf"/>
</dbReference>
<name>K9WPM8_9CYAN</name>
<dbReference type="InterPro" id="IPR036388">
    <property type="entry name" value="WH-like_DNA-bd_sf"/>
</dbReference>
<feature type="domain" description="Schlafen AlbA-2" evidence="2">
    <location>
        <begin position="3"/>
        <end position="107"/>
    </location>
</feature>
<feature type="compositionally biased region" description="Basic and acidic residues" evidence="1">
    <location>
        <begin position="483"/>
        <end position="512"/>
    </location>
</feature>
<proteinExistence type="predicted"/>
<dbReference type="PATRIC" id="fig|1173027.3.peg.6535"/>
<dbReference type="Gene3D" id="3.30.565.60">
    <property type="match status" value="1"/>
</dbReference>
<accession>K9WPM8</accession>
<dbReference type="PANTHER" id="PTHR30595:SF6">
    <property type="entry name" value="SCHLAFEN ALBA-2 DOMAIN-CONTAINING PROTEIN"/>
    <property type="match status" value="1"/>
</dbReference>